<accession>A0A8S0V0Z2</accession>
<feature type="compositionally biased region" description="Polar residues" evidence="1">
    <location>
        <begin position="98"/>
        <end position="123"/>
    </location>
</feature>
<gene>
    <name evidence="2" type="ORF">OLEA9_A094064</name>
</gene>
<evidence type="ECO:0000313" key="2">
    <source>
        <dbReference type="EMBL" id="CAA3027013.1"/>
    </source>
</evidence>
<comment type="caution">
    <text evidence="2">The sequence shown here is derived from an EMBL/GenBank/DDBJ whole genome shotgun (WGS) entry which is preliminary data.</text>
</comment>
<feature type="region of interest" description="Disordered" evidence="1">
    <location>
        <begin position="58"/>
        <end position="126"/>
    </location>
</feature>
<reference evidence="2 3" key="1">
    <citation type="submission" date="2019-12" db="EMBL/GenBank/DDBJ databases">
        <authorList>
            <person name="Alioto T."/>
            <person name="Alioto T."/>
            <person name="Gomez Garrido J."/>
        </authorList>
    </citation>
    <scope>NUCLEOTIDE SEQUENCE [LARGE SCALE GENOMIC DNA]</scope>
</reference>
<organism evidence="2 3">
    <name type="scientific">Olea europaea subsp. europaea</name>
    <dbReference type="NCBI Taxonomy" id="158383"/>
    <lineage>
        <taxon>Eukaryota</taxon>
        <taxon>Viridiplantae</taxon>
        <taxon>Streptophyta</taxon>
        <taxon>Embryophyta</taxon>
        <taxon>Tracheophyta</taxon>
        <taxon>Spermatophyta</taxon>
        <taxon>Magnoliopsida</taxon>
        <taxon>eudicotyledons</taxon>
        <taxon>Gunneridae</taxon>
        <taxon>Pentapetalae</taxon>
        <taxon>asterids</taxon>
        <taxon>lamiids</taxon>
        <taxon>Lamiales</taxon>
        <taxon>Oleaceae</taxon>
        <taxon>Oleeae</taxon>
        <taxon>Olea</taxon>
    </lineage>
</organism>
<dbReference type="AlphaFoldDB" id="A0A8S0V0Z2"/>
<dbReference type="Gramene" id="OE9A094064T1">
    <property type="protein sequence ID" value="OE9A094064C1"/>
    <property type="gene ID" value="OE9A094064"/>
</dbReference>
<protein>
    <submittedName>
        <fullName evidence="2">Uncharacterized protein</fullName>
    </submittedName>
</protein>
<feature type="compositionally biased region" description="Basic and acidic residues" evidence="1">
    <location>
        <begin position="76"/>
        <end position="85"/>
    </location>
</feature>
<feature type="compositionally biased region" description="Polar residues" evidence="1">
    <location>
        <begin position="162"/>
        <end position="185"/>
    </location>
</feature>
<sequence length="185" mass="20580">MGDAMKSLENRTLDSKREIDILVALDEMKSMKERKLEEEDEALMKAVFKGPREPAVIRRIDDEDINDEEDFPMFPFDKEGTSADHSKKRKVSEEPCNPTDSLTNGTVLDNSNSKGNTQSSRASDSGKFIFKSSTITISILKKPLLDSNSSKPAKEEPKNQEAGPTTVASSRLQSLCQQYGSDEDD</sequence>
<feature type="compositionally biased region" description="Acidic residues" evidence="1">
    <location>
        <begin position="62"/>
        <end position="71"/>
    </location>
</feature>
<dbReference type="OrthoDB" id="674963at2759"/>
<keyword evidence="3" id="KW-1185">Reference proteome</keyword>
<name>A0A8S0V0Z2_OLEEU</name>
<proteinExistence type="predicted"/>
<evidence type="ECO:0000256" key="1">
    <source>
        <dbReference type="SAM" id="MobiDB-lite"/>
    </source>
</evidence>
<dbReference type="Proteomes" id="UP000594638">
    <property type="component" value="Unassembled WGS sequence"/>
</dbReference>
<feature type="region of interest" description="Disordered" evidence="1">
    <location>
        <begin position="141"/>
        <end position="185"/>
    </location>
</feature>
<dbReference type="EMBL" id="CACTIH010009184">
    <property type="protein sequence ID" value="CAA3027013.1"/>
    <property type="molecule type" value="Genomic_DNA"/>
</dbReference>
<evidence type="ECO:0000313" key="3">
    <source>
        <dbReference type="Proteomes" id="UP000594638"/>
    </source>
</evidence>